<dbReference type="CDD" id="cd22157">
    <property type="entry name" value="F-box_AtFBW1-like"/>
    <property type="match status" value="1"/>
</dbReference>
<gene>
    <name evidence="2" type="ORF">R3W88_012331</name>
</gene>
<dbReference type="SMART" id="SM00256">
    <property type="entry name" value="FBOX"/>
    <property type="match status" value="1"/>
</dbReference>
<dbReference type="EMBL" id="JAWPEI010000007">
    <property type="protein sequence ID" value="KAK4722098.1"/>
    <property type="molecule type" value="Genomic_DNA"/>
</dbReference>
<dbReference type="AlphaFoldDB" id="A0AAV9LA10"/>
<dbReference type="InterPro" id="IPR050796">
    <property type="entry name" value="SCF_F-box_component"/>
</dbReference>
<dbReference type="InterPro" id="IPR001810">
    <property type="entry name" value="F-box_dom"/>
</dbReference>
<dbReference type="PANTHER" id="PTHR31672:SF13">
    <property type="entry name" value="F-BOX PROTEIN CPR30-LIKE"/>
    <property type="match status" value="1"/>
</dbReference>
<dbReference type="Proteomes" id="UP001311915">
    <property type="component" value="Unassembled WGS sequence"/>
</dbReference>
<reference evidence="2 3" key="1">
    <citation type="submission" date="2023-10" db="EMBL/GenBank/DDBJ databases">
        <title>Genome-Wide Identification Analysis in wild type Solanum Pinnatisectum Reveals Some Genes Defensing Phytophthora Infestans.</title>
        <authorList>
            <person name="Sun C."/>
        </authorList>
    </citation>
    <scope>NUCLEOTIDE SEQUENCE [LARGE SCALE GENOMIC DNA]</scope>
    <source>
        <strain evidence="2">LQN</strain>
        <tissue evidence="2">Leaf</tissue>
    </source>
</reference>
<dbReference type="Pfam" id="PF00646">
    <property type="entry name" value="F-box"/>
    <property type="match status" value="1"/>
</dbReference>
<proteinExistence type="predicted"/>
<dbReference type="PROSITE" id="PS50181">
    <property type="entry name" value="FBOX"/>
    <property type="match status" value="1"/>
</dbReference>
<dbReference type="InterPro" id="IPR036047">
    <property type="entry name" value="F-box-like_dom_sf"/>
</dbReference>
<feature type="domain" description="F-box" evidence="1">
    <location>
        <begin position="7"/>
        <end position="51"/>
    </location>
</feature>
<evidence type="ECO:0000259" key="1">
    <source>
        <dbReference type="PROSITE" id="PS50181"/>
    </source>
</evidence>
<name>A0AAV9LA10_9SOLN</name>
<comment type="caution">
    <text evidence="2">The sequence shown here is derived from an EMBL/GenBank/DDBJ whole genome shotgun (WGS) entry which is preliminary data.</text>
</comment>
<dbReference type="SUPFAM" id="SSF81383">
    <property type="entry name" value="F-box domain"/>
    <property type="match status" value="1"/>
</dbReference>
<sequence length="88" mass="10189">MDCQCHFPENMVVDILSRLPVESLLRFKCVCKHWYGLIKSASFKEKHFHQKNNLSPCLRLQNSKDHTRLRKVCGVLFAPEKNSSGCDP</sequence>
<evidence type="ECO:0000313" key="3">
    <source>
        <dbReference type="Proteomes" id="UP001311915"/>
    </source>
</evidence>
<dbReference type="PANTHER" id="PTHR31672">
    <property type="entry name" value="BNACNNG10540D PROTEIN"/>
    <property type="match status" value="1"/>
</dbReference>
<dbReference type="Gene3D" id="1.20.1280.50">
    <property type="match status" value="1"/>
</dbReference>
<keyword evidence="3" id="KW-1185">Reference proteome</keyword>
<protein>
    <recommendedName>
        <fullName evidence="1">F-box domain-containing protein</fullName>
    </recommendedName>
</protein>
<evidence type="ECO:0000313" key="2">
    <source>
        <dbReference type="EMBL" id="KAK4722098.1"/>
    </source>
</evidence>
<organism evidence="2 3">
    <name type="scientific">Solanum pinnatisectum</name>
    <name type="common">tansyleaf nightshade</name>
    <dbReference type="NCBI Taxonomy" id="50273"/>
    <lineage>
        <taxon>Eukaryota</taxon>
        <taxon>Viridiplantae</taxon>
        <taxon>Streptophyta</taxon>
        <taxon>Embryophyta</taxon>
        <taxon>Tracheophyta</taxon>
        <taxon>Spermatophyta</taxon>
        <taxon>Magnoliopsida</taxon>
        <taxon>eudicotyledons</taxon>
        <taxon>Gunneridae</taxon>
        <taxon>Pentapetalae</taxon>
        <taxon>asterids</taxon>
        <taxon>lamiids</taxon>
        <taxon>Solanales</taxon>
        <taxon>Solanaceae</taxon>
        <taxon>Solanoideae</taxon>
        <taxon>Solaneae</taxon>
        <taxon>Solanum</taxon>
    </lineage>
</organism>
<accession>A0AAV9LA10</accession>